<evidence type="ECO:0000313" key="3">
    <source>
        <dbReference type="Proteomes" id="UP001198151"/>
    </source>
</evidence>
<dbReference type="Pfam" id="PF13610">
    <property type="entry name" value="DDE_Tnp_IS240"/>
    <property type="match status" value="1"/>
</dbReference>
<organism evidence="2 3">
    <name type="scientific">Ruminococcus turbiniformis</name>
    <dbReference type="NCBI Taxonomy" id="2881258"/>
    <lineage>
        <taxon>Bacteria</taxon>
        <taxon>Bacillati</taxon>
        <taxon>Bacillota</taxon>
        <taxon>Clostridia</taxon>
        <taxon>Eubacteriales</taxon>
        <taxon>Oscillospiraceae</taxon>
        <taxon>Ruminococcus</taxon>
    </lineage>
</organism>
<sequence length="491" mass="57406">MDIIQYLLYVIQYLYQQNCWLINFICRYIPLKQWAFDDSHSPKYQKFKVDELPKVQIIQHEWDWRLLIPYFDRRYGVQIKPVSRRKECDIPEDCFCPSCGAPQPYLYRNNGKAGQLKCKVCNTNFSPDENRFARQFTLRCPHCGKALVAKKERKHFIIHKCINLKCPYYLHNLKKVDRADLEERYGKNKYKLHYIYRQFTIDFFSMDVSTLPKNASSLKFSKHNAHVMSLCLTLHINLGLSLRKTSQALKDLYNIQISHQQIANYCKTAATCIKPFVDQYPYRKGEAFVADETYIKVRGIKTYVWLIMNAACRSIIGYQVSDNRGVGPCILAMRMAFQGLKKLPENFKFIADGYSAYPLAAMESTKKFGKDFTFQITQVIGLTNDDAVSKEHRPFKQIVERLNRTYKASYRKTNGFDNIEGANYDLALWVAYYNFLRPHKHNKYKVLNEVEMLQGADNMPGKWQLLIFLGQQTILNMQKTGTAGSDRSCCQ</sequence>
<name>A0ABS8G1Z4_9FIRM</name>
<keyword evidence="3" id="KW-1185">Reference proteome</keyword>
<proteinExistence type="predicted"/>
<reference evidence="2 3" key="1">
    <citation type="submission" date="2021-10" db="EMBL/GenBank/DDBJ databases">
        <title>Anaerobic single-cell dispensing facilitates the cultivation of human gut bacteria.</title>
        <authorList>
            <person name="Afrizal A."/>
        </authorList>
    </citation>
    <scope>NUCLEOTIDE SEQUENCE [LARGE SCALE GENOMIC DNA]</scope>
    <source>
        <strain evidence="2 3">CLA-AA-H200</strain>
    </source>
</reference>
<evidence type="ECO:0000259" key="1">
    <source>
        <dbReference type="Pfam" id="PF13610"/>
    </source>
</evidence>
<dbReference type="Proteomes" id="UP001198151">
    <property type="component" value="Unassembled WGS sequence"/>
</dbReference>
<dbReference type="SUPFAM" id="SSF53098">
    <property type="entry name" value="Ribonuclease H-like"/>
    <property type="match status" value="1"/>
</dbReference>
<dbReference type="EMBL" id="JAJEQX010000082">
    <property type="protein sequence ID" value="MCC2256347.1"/>
    <property type="molecule type" value="Genomic_DNA"/>
</dbReference>
<feature type="domain" description="DDE" evidence="1">
    <location>
        <begin position="288"/>
        <end position="403"/>
    </location>
</feature>
<protein>
    <submittedName>
        <fullName evidence="2">DDE-type integrase/transposase/recombinase</fullName>
    </submittedName>
</protein>
<dbReference type="InterPro" id="IPR036397">
    <property type="entry name" value="RNaseH_sf"/>
</dbReference>
<dbReference type="InterPro" id="IPR032874">
    <property type="entry name" value="DDE_dom"/>
</dbReference>
<dbReference type="InterPro" id="IPR012337">
    <property type="entry name" value="RNaseH-like_sf"/>
</dbReference>
<comment type="caution">
    <text evidence="2">The sequence shown here is derived from an EMBL/GenBank/DDBJ whole genome shotgun (WGS) entry which is preliminary data.</text>
</comment>
<accession>A0ABS8G1Z4</accession>
<dbReference type="Gene3D" id="3.30.420.10">
    <property type="entry name" value="Ribonuclease H-like superfamily/Ribonuclease H"/>
    <property type="match status" value="1"/>
</dbReference>
<gene>
    <name evidence="2" type="ORF">LKD70_18385</name>
</gene>
<evidence type="ECO:0000313" key="2">
    <source>
        <dbReference type="EMBL" id="MCC2256347.1"/>
    </source>
</evidence>